<evidence type="ECO:0000313" key="2">
    <source>
        <dbReference type="EMBL" id="OLP83221.1"/>
    </source>
</evidence>
<reference evidence="2 3" key="1">
    <citation type="submission" date="2016-02" db="EMBL/GenBank/DDBJ databases">
        <title>Genome analysis of coral dinoflagellate symbionts highlights evolutionary adaptations to a symbiotic lifestyle.</title>
        <authorList>
            <person name="Aranda M."/>
            <person name="Li Y."/>
            <person name="Liew Y.J."/>
            <person name="Baumgarten S."/>
            <person name="Simakov O."/>
            <person name="Wilson M."/>
            <person name="Piel J."/>
            <person name="Ashoor H."/>
            <person name="Bougouffa S."/>
            <person name="Bajic V.B."/>
            <person name="Ryu T."/>
            <person name="Ravasi T."/>
            <person name="Bayer T."/>
            <person name="Micklem G."/>
            <person name="Kim H."/>
            <person name="Bhak J."/>
            <person name="Lajeunesse T.C."/>
            <person name="Voolstra C.R."/>
        </authorList>
    </citation>
    <scope>NUCLEOTIDE SEQUENCE [LARGE SCALE GENOMIC DNA]</scope>
    <source>
        <strain evidence="2 3">CCMP2467</strain>
    </source>
</reference>
<dbReference type="OrthoDB" id="5962960at2759"/>
<accession>A0A1Q9CJV7</accession>
<proteinExistence type="predicted"/>
<evidence type="ECO:0000313" key="3">
    <source>
        <dbReference type="Proteomes" id="UP000186817"/>
    </source>
</evidence>
<dbReference type="Proteomes" id="UP000186817">
    <property type="component" value="Unassembled WGS sequence"/>
</dbReference>
<organism evidence="2 3">
    <name type="scientific">Symbiodinium microadriaticum</name>
    <name type="common">Dinoflagellate</name>
    <name type="synonym">Zooxanthella microadriatica</name>
    <dbReference type="NCBI Taxonomy" id="2951"/>
    <lineage>
        <taxon>Eukaryota</taxon>
        <taxon>Sar</taxon>
        <taxon>Alveolata</taxon>
        <taxon>Dinophyceae</taxon>
        <taxon>Suessiales</taxon>
        <taxon>Symbiodiniaceae</taxon>
        <taxon>Symbiodinium</taxon>
    </lineage>
</organism>
<feature type="compositionally biased region" description="Polar residues" evidence="1">
    <location>
        <begin position="1"/>
        <end position="14"/>
    </location>
</feature>
<dbReference type="AlphaFoldDB" id="A0A1Q9CJV7"/>
<evidence type="ECO:0000256" key="1">
    <source>
        <dbReference type="SAM" id="MobiDB-lite"/>
    </source>
</evidence>
<sequence>MSAGPSRTNSSSYNDDAVPSEPWLEMEGEGSVAKLLEEKVAKAVADNMKAKARRDRCARPSRGPKPASDASSDEADDGGGPPLLVKMPVDLIIKAISNEDAPHQRDVIMQTWDFAGQQMYYNMAHVRLEFKCKNRLRISVWSAKYQTS</sequence>
<name>A0A1Q9CJV7_SYMMI</name>
<feature type="region of interest" description="Disordered" evidence="1">
    <location>
        <begin position="1"/>
        <end position="29"/>
    </location>
</feature>
<gene>
    <name evidence="2" type="ORF">AK812_SmicGene36038</name>
</gene>
<dbReference type="EMBL" id="LSRX01001131">
    <property type="protein sequence ID" value="OLP83221.1"/>
    <property type="molecule type" value="Genomic_DNA"/>
</dbReference>
<feature type="non-terminal residue" evidence="2">
    <location>
        <position position="148"/>
    </location>
</feature>
<comment type="caution">
    <text evidence="2">The sequence shown here is derived from an EMBL/GenBank/DDBJ whole genome shotgun (WGS) entry which is preliminary data.</text>
</comment>
<feature type="region of interest" description="Disordered" evidence="1">
    <location>
        <begin position="46"/>
        <end position="83"/>
    </location>
</feature>
<protein>
    <submittedName>
        <fullName evidence="2">Uncharacterized protein</fullName>
    </submittedName>
</protein>
<keyword evidence="3" id="KW-1185">Reference proteome</keyword>